<keyword evidence="6" id="KW-1015">Disulfide bond</keyword>
<evidence type="ECO:0000256" key="4">
    <source>
        <dbReference type="ARBA" id="ARBA00022777"/>
    </source>
</evidence>
<proteinExistence type="inferred from homology"/>
<evidence type="ECO:0000256" key="2">
    <source>
        <dbReference type="ARBA" id="ARBA00022679"/>
    </source>
</evidence>
<dbReference type="PANTHER" id="PTHR10196">
    <property type="entry name" value="SUGAR KINASE"/>
    <property type="match status" value="1"/>
</dbReference>
<dbReference type="OrthoDB" id="9761504at2"/>
<evidence type="ECO:0000313" key="11">
    <source>
        <dbReference type="Proteomes" id="UP000319263"/>
    </source>
</evidence>
<dbReference type="GO" id="GO:0006071">
    <property type="term" value="P:glycerol metabolic process"/>
    <property type="evidence" value="ECO:0007669"/>
    <property type="project" value="TreeGrafter"/>
</dbReference>
<dbReference type="GO" id="GO:0008993">
    <property type="term" value="F:rhamnulokinase activity"/>
    <property type="evidence" value="ECO:0007669"/>
    <property type="project" value="InterPro"/>
</dbReference>
<dbReference type="InterPro" id="IPR018485">
    <property type="entry name" value="FGGY_C"/>
</dbReference>
<dbReference type="AlphaFoldDB" id="A0A516Q5N1"/>
<dbReference type="InterPro" id="IPR000577">
    <property type="entry name" value="Carb_kinase_FGGY"/>
</dbReference>
<dbReference type="SUPFAM" id="SSF53067">
    <property type="entry name" value="Actin-like ATPase domain"/>
    <property type="match status" value="2"/>
</dbReference>
<name>A0A516Q5N1_9ACTN</name>
<keyword evidence="7" id="KW-0684">Rhamnose metabolism</keyword>
<evidence type="ECO:0000256" key="3">
    <source>
        <dbReference type="ARBA" id="ARBA00022741"/>
    </source>
</evidence>
<dbReference type="GO" id="GO:0019301">
    <property type="term" value="P:rhamnose catabolic process"/>
    <property type="evidence" value="ECO:0007669"/>
    <property type="project" value="InterPro"/>
</dbReference>
<keyword evidence="4 10" id="KW-0418">Kinase</keyword>
<dbReference type="GO" id="GO:0005829">
    <property type="term" value="C:cytosol"/>
    <property type="evidence" value="ECO:0007669"/>
    <property type="project" value="TreeGrafter"/>
</dbReference>
<dbReference type="EMBL" id="CP041692">
    <property type="protein sequence ID" value="QDP98675.1"/>
    <property type="molecule type" value="Genomic_DNA"/>
</dbReference>
<evidence type="ECO:0000313" key="10">
    <source>
        <dbReference type="EMBL" id="QDP98675.1"/>
    </source>
</evidence>
<protein>
    <submittedName>
        <fullName evidence="10">Rhamnulokinase</fullName>
    </submittedName>
</protein>
<dbReference type="Proteomes" id="UP000319263">
    <property type="component" value="Chromosome"/>
</dbReference>
<dbReference type="Gene3D" id="3.30.420.40">
    <property type="match status" value="2"/>
</dbReference>
<organism evidence="10 11">
    <name type="scientific">Microlunatus elymi</name>
    <dbReference type="NCBI Taxonomy" id="2596828"/>
    <lineage>
        <taxon>Bacteria</taxon>
        <taxon>Bacillati</taxon>
        <taxon>Actinomycetota</taxon>
        <taxon>Actinomycetes</taxon>
        <taxon>Propionibacteriales</taxon>
        <taxon>Propionibacteriaceae</taxon>
        <taxon>Microlunatus</taxon>
    </lineage>
</organism>
<dbReference type="InterPro" id="IPR013449">
    <property type="entry name" value="Rhamnulokinase"/>
</dbReference>
<dbReference type="GO" id="GO:0005524">
    <property type="term" value="F:ATP binding"/>
    <property type="evidence" value="ECO:0007669"/>
    <property type="project" value="UniProtKB-KW"/>
</dbReference>
<dbReference type="InterPro" id="IPR018484">
    <property type="entry name" value="FGGY_N"/>
</dbReference>
<evidence type="ECO:0000256" key="7">
    <source>
        <dbReference type="ARBA" id="ARBA00023308"/>
    </source>
</evidence>
<sequence length="476" mass="50920">MFAAVDIGASGGRVIAGWLADGKINTEVVHRFGNGPQQTDRGLRWDIRGLYDEVIAGLRLLAERFPAVVSIGIDTWAVDYGLLDADGELIEDPHCYRDPRTGDAVRSVHDRIDPAELYQITGLQYLSFNTIYQLVAEQDCPEWRRAAKIVMLPDLLGYWLTGDLGTDVTNASSTALLDASTRDWSPRLLQLIGIDADMLPPIQPAGTVRGRISPEVIKQTGLPDDVVLTSIGSHDTASAVAAVPATEPGFAYISSGTWSLVGLEIAEPILTEDSRRANFTNEGGVDGRIRYLRNEGGLWLLQESLRQWKLDGVDHDLGRLLAAAAELPAGGPTVDVGAEEFIAPGGMPERIAAACRRDGQPVPTTAAEFTRCVLDSLALAYGRTLVEAASLSGQEIERVHVVGGGSQNALLCRLTAEATGREVIAGPVEATALGNLLVQARTHGAISGALEDLRALVAASSELTTYSPQRQDADTR</sequence>
<dbReference type="InterPro" id="IPR043129">
    <property type="entry name" value="ATPase_NBD"/>
</dbReference>
<keyword evidence="11" id="KW-1185">Reference proteome</keyword>
<keyword evidence="3" id="KW-0547">Nucleotide-binding</keyword>
<evidence type="ECO:0000256" key="5">
    <source>
        <dbReference type="ARBA" id="ARBA00022840"/>
    </source>
</evidence>
<dbReference type="GO" id="GO:0004370">
    <property type="term" value="F:glycerol kinase activity"/>
    <property type="evidence" value="ECO:0007669"/>
    <property type="project" value="TreeGrafter"/>
</dbReference>
<feature type="domain" description="Carbohydrate kinase FGGY N-terminal" evidence="8">
    <location>
        <begin position="2"/>
        <end position="240"/>
    </location>
</feature>
<keyword evidence="5" id="KW-0067">ATP-binding</keyword>
<feature type="domain" description="Carbohydrate kinase FGGY C-terminal" evidence="9">
    <location>
        <begin position="251"/>
        <end position="441"/>
    </location>
</feature>
<dbReference type="Pfam" id="PF02782">
    <property type="entry name" value="FGGY_C"/>
    <property type="match status" value="1"/>
</dbReference>
<gene>
    <name evidence="10" type="ORF">FOE78_08070</name>
</gene>
<keyword evidence="2" id="KW-0808">Transferase</keyword>
<dbReference type="CDD" id="cd07771">
    <property type="entry name" value="ASKHA_NBD_FGGY_RhaB-like"/>
    <property type="match status" value="1"/>
</dbReference>
<evidence type="ECO:0000259" key="8">
    <source>
        <dbReference type="Pfam" id="PF00370"/>
    </source>
</evidence>
<accession>A0A516Q5N1</accession>
<dbReference type="PANTHER" id="PTHR10196:SF93">
    <property type="entry name" value="L-RHAMNULOKINASE"/>
    <property type="match status" value="1"/>
</dbReference>
<dbReference type="Pfam" id="PF00370">
    <property type="entry name" value="FGGY_N"/>
    <property type="match status" value="1"/>
</dbReference>
<comment type="similarity">
    <text evidence="1">Belongs to the FGGY kinase family.</text>
</comment>
<reference evidence="10 11" key="1">
    <citation type="submission" date="2019-07" db="EMBL/GenBank/DDBJ databases">
        <title>Microlunatus dokdonensis sp. nov. isolated from the rhizospheric soil of the wild plant Elymus tsukushiensis.</title>
        <authorList>
            <person name="Ghim S.-Y."/>
            <person name="Hwang Y.-J."/>
            <person name="Son J.-S."/>
            <person name="Shin J.-H."/>
        </authorList>
    </citation>
    <scope>NUCLEOTIDE SEQUENCE [LARGE SCALE GENOMIC DNA]</scope>
    <source>
        <strain evidence="10 11">KUDC0627</strain>
    </source>
</reference>
<dbReference type="KEGG" id="mik:FOE78_08070"/>
<evidence type="ECO:0000259" key="9">
    <source>
        <dbReference type="Pfam" id="PF02782"/>
    </source>
</evidence>
<evidence type="ECO:0000256" key="1">
    <source>
        <dbReference type="ARBA" id="ARBA00009156"/>
    </source>
</evidence>
<evidence type="ECO:0000256" key="6">
    <source>
        <dbReference type="ARBA" id="ARBA00023157"/>
    </source>
</evidence>
<dbReference type="PIRSF" id="PIRSF000538">
    <property type="entry name" value="GlpK"/>
    <property type="match status" value="1"/>
</dbReference>